<dbReference type="EMBL" id="CP061800">
    <property type="protein sequence ID" value="QTA85095.1"/>
    <property type="molecule type" value="Genomic_DNA"/>
</dbReference>
<accession>A0A975GL15</accession>
<sequence length="56" mass="6540">MGLSFFYIKDIPIPKRAFFRKLRKRVISETESDFRSFQNFGSLNGDVTRTPPVSQL</sequence>
<evidence type="ECO:0000313" key="2">
    <source>
        <dbReference type="Proteomes" id="UP000663722"/>
    </source>
</evidence>
<gene>
    <name evidence="1" type="ORF">dnm_010990</name>
</gene>
<dbReference type="KEGG" id="dmm:dnm_010990"/>
<organism evidence="1 2">
    <name type="scientific">Desulfonema magnum</name>
    <dbReference type="NCBI Taxonomy" id="45655"/>
    <lineage>
        <taxon>Bacteria</taxon>
        <taxon>Pseudomonadati</taxon>
        <taxon>Thermodesulfobacteriota</taxon>
        <taxon>Desulfobacteria</taxon>
        <taxon>Desulfobacterales</taxon>
        <taxon>Desulfococcaceae</taxon>
        <taxon>Desulfonema</taxon>
    </lineage>
</organism>
<dbReference type="Proteomes" id="UP000663722">
    <property type="component" value="Chromosome"/>
</dbReference>
<evidence type="ECO:0000313" key="1">
    <source>
        <dbReference type="EMBL" id="QTA85095.1"/>
    </source>
</evidence>
<name>A0A975GL15_9BACT</name>
<keyword evidence="2" id="KW-1185">Reference proteome</keyword>
<dbReference type="AlphaFoldDB" id="A0A975GL15"/>
<protein>
    <submittedName>
        <fullName evidence="1">Uncharacterized protein</fullName>
    </submittedName>
</protein>
<proteinExistence type="predicted"/>
<reference evidence="1" key="1">
    <citation type="journal article" date="2021" name="Microb. Physiol.">
        <title>Proteogenomic Insights into the Physiology of Marine, Sulfate-Reducing, Filamentous Desulfonema limicola and Desulfonema magnum.</title>
        <authorList>
            <person name="Schnaars V."/>
            <person name="Wohlbrand L."/>
            <person name="Scheve S."/>
            <person name="Hinrichs C."/>
            <person name="Reinhardt R."/>
            <person name="Rabus R."/>
        </authorList>
    </citation>
    <scope>NUCLEOTIDE SEQUENCE</scope>
    <source>
        <strain evidence="1">4be13</strain>
    </source>
</reference>